<keyword evidence="1" id="KW-0732">Signal</keyword>
<feature type="chain" id="PRO_5026897750" evidence="1">
    <location>
        <begin position="21"/>
        <end position="288"/>
    </location>
</feature>
<proteinExistence type="predicted"/>
<sequence length="288" mass="30596">MRTATILAAAACALAAPAAAKPLQTEQFKATAPFTIQPTRAYLLVRNAGTDLKLLRVPTAAEQAAYGAERAEALAKARVKYAKQLRAYEAELKLHNSNKNPEFRGEGPKKPVEPTDANLAFKAIESDNFVTVWGGRVFEGKAQFIAVPPGTYRVYGRMLANATGGLGVCMCMGTVQFDAAPGTITDLGELHHSAVPGVSVKEAESWHGMTRGKGGLTSLAIEPAAPGMAVPARLAALPRVAASYRASGKMDNFFGVMVERLTPMPGVLAYQRDQIIDARTSTPVIGRD</sequence>
<name>A0A6J4TT57_9SPHN</name>
<organism evidence="2">
    <name type="scientific">uncultured Sphingomonas sp</name>
    <dbReference type="NCBI Taxonomy" id="158754"/>
    <lineage>
        <taxon>Bacteria</taxon>
        <taxon>Pseudomonadati</taxon>
        <taxon>Pseudomonadota</taxon>
        <taxon>Alphaproteobacteria</taxon>
        <taxon>Sphingomonadales</taxon>
        <taxon>Sphingomonadaceae</taxon>
        <taxon>Sphingomonas</taxon>
        <taxon>environmental samples</taxon>
    </lineage>
</organism>
<dbReference type="EMBL" id="CADCWA010000180">
    <property type="protein sequence ID" value="CAA9530436.1"/>
    <property type="molecule type" value="Genomic_DNA"/>
</dbReference>
<dbReference type="RefSeq" id="WP_294170823.1">
    <property type="nucleotide sequence ID" value="NZ_CADCWA010000180.1"/>
</dbReference>
<dbReference type="AlphaFoldDB" id="A0A6J4TT57"/>
<protein>
    <submittedName>
        <fullName evidence="2">Uncharacterized protein</fullName>
    </submittedName>
</protein>
<evidence type="ECO:0000313" key="2">
    <source>
        <dbReference type="EMBL" id="CAA9530436.1"/>
    </source>
</evidence>
<gene>
    <name evidence="2" type="ORF">AVDCRST_MAG31-2329</name>
</gene>
<evidence type="ECO:0000256" key="1">
    <source>
        <dbReference type="SAM" id="SignalP"/>
    </source>
</evidence>
<feature type="signal peptide" evidence="1">
    <location>
        <begin position="1"/>
        <end position="20"/>
    </location>
</feature>
<accession>A0A6J4TT57</accession>
<reference evidence="2" key="1">
    <citation type="submission" date="2020-02" db="EMBL/GenBank/DDBJ databases">
        <authorList>
            <person name="Meier V. D."/>
        </authorList>
    </citation>
    <scope>NUCLEOTIDE SEQUENCE</scope>
    <source>
        <strain evidence="2">AVDCRST_MAG31</strain>
    </source>
</reference>